<dbReference type="InterPro" id="IPR046341">
    <property type="entry name" value="SET_dom_sf"/>
</dbReference>
<accession>A0A8D8BAL0</accession>
<dbReference type="SUPFAM" id="SSF82199">
    <property type="entry name" value="SET domain"/>
    <property type="match status" value="1"/>
</dbReference>
<dbReference type="Gene3D" id="2.170.270.10">
    <property type="entry name" value="SET domain"/>
    <property type="match status" value="1"/>
</dbReference>
<dbReference type="Gene3D" id="6.10.140.2220">
    <property type="match status" value="1"/>
</dbReference>
<dbReference type="GO" id="GO:0008170">
    <property type="term" value="F:N-methyltransferase activity"/>
    <property type="evidence" value="ECO:0007669"/>
    <property type="project" value="UniProtKB-ARBA"/>
</dbReference>
<proteinExistence type="predicted"/>
<feature type="domain" description="SET" evidence="1">
    <location>
        <begin position="150"/>
        <end position="216"/>
    </location>
</feature>
<reference evidence="2" key="1">
    <citation type="submission" date="2021-05" db="EMBL/GenBank/DDBJ databases">
        <authorList>
            <person name="Alioto T."/>
            <person name="Alioto T."/>
            <person name="Gomez Garrido J."/>
        </authorList>
    </citation>
    <scope>NUCLEOTIDE SEQUENCE</scope>
</reference>
<evidence type="ECO:0000259" key="1">
    <source>
        <dbReference type="Pfam" id="PF00856"/>
    </source>
</evidence>
<dbReference type="GO" id="GO:0008757">
    <property type="term" value="F:S-adenosylmethionine-dependent methyltransferase activity"/>
    <property type="evidence" value="ECO:0007669"/>
    <property type="project" value="UniProtKB-ARBA"/>
</dbReference>
<protein>
    <submittedName>
        <fullName evidence="2">(northern house mosquito) hypothetical protein</fullName>
    </submittedName>
</protein>
<dbReference type="Gene3D" id="1.10.220.160">
    <property type="match status" value="1"/>
</dbReference>
<dbReference type="AlphaFoldDB" id="A0A8D8BAL0"/>
<name>A0A8D8BAL0_CULPI</name>
<organism evidence="2">
    <name type="scientific">Culex pipiens</name>
    <name type="common">House mosquito</name>
    <dbReference type="NCBI Taxonomy" id="7175"/>
    <lineage>
        <taxon>Eukaryota</taxon>
        <taxon>Metazoa</taxon>
        <taxon>Ecdysozoa</taxon>
        <taxon>Arthropoda</taxon>
        <taxon>Hexapoda</taxon>
        <taxon>Insecta</taxon>
        <taxon>Pterygota</taxon>
        <taxon>Neoptera</taxon>
        <taxon>Endopterygota</taxon>
        <taxon>Diptera</taxon>
        <taxon>Nematocera</taxon>
        <taxon>Culicoidea</taxon>
        <taxon>Culicidae</taxon>
        <taxon>Culicinae</taxon>
        <taxon>Culicini</taxon>
        <taxon>Culex</taxon>
        <taxon>Culex</taxon>
    </lineage>
</organism>
<dbReference type="SUPFAM" id="SSF144232">
    <property type="entry name" value="HIT/MYND zinc finger-like"/>
    <property type="match status" value="1"/>
</dbReference>
<evidence type="ECO:0000313" key="2">
    <source>
        <dbReference type="EMBL" id="CAG6470733.1"/>
    </source>
</evidence>
<dbReference type="EMBL" id="HBUE01066017">
    <property type="protein sequence ID" value="CAG6470733.1"/>
    <property type="molecule type" value="Transcribed_RNA"/>
</dbReference>
<dbReference type="GO" id="GO:0008276">
    <property type="term" value="F:protein methyltransferase activity"/>
    <property type="evidence" value="ECO:0007669"/>
    <property type="project" value="UniProtKB-ARBA"/>
</dbReference>
<dbReference type="Pfam" id="PF00856">
    <property type="entry name" value="SET"/>
    <property type="match status" value="1"/>
</dbReference>
<sequence length="333" mass="38695">MPRLVPCPDCVTAVYCSTRCLEEDKKWFHLYECGIMAKLEHISNRAFPLGPRMLFYGLGLFNGNLDQFMDFCKAYDRTGSDPLTLDYTNPDRLEEFKAFHCAKEPPTKFDYDYFSKFNAVLYVSIYMKQPRVASLFRSEDQQYFFLFQTLDYMRMALMLDIGHCTPYDWYTTQHFSIASLCNHACYPNTMALYHAGHLKLIVVRRIAKGEQITIPYVSPVEEFACREDHIKAVIKDAMISTCICDLCDPAKFLSLKMKLLNQNVCVKRQDFMLPIMENGDFQPEALRRFCEQHLHELPSPIEKVQIATNEFRFSTGKAFIKDVENAIRLALAE</sequence>
<dbReference type="InterPro" id="IPR001214">
    <property type="entry name" value="SET_dom"/>
</dbReference>
<dbReference type="PANTHER" id="PTHR47111:SF1">
    <property type="entry name" value="SET AND MYND DOMAIN-CONTAINING PROTEIN 4"/>
    <property type="match status" value="1"/>
</dbReference>
<dbReference type="PANTHER" id="PTHR47111">
    <property type="entry name" value="BCDNA.LD29892"/>
    <property type="match status" value="1"/>
</dbReference>